<evidence type="ECO:0000256" key="2">
    <source>
        <dbReference type="ARBA" id="ARBA00023043"/>
    </source>
</evidence>
<comment type="caution">
    <text evidence="3">The sequence shown here is derived from an EMBL/GenBank/DDBJ whole genome shotgun (WGS) entry which is preliminary data.</text>
</comment>
<dbReference type="Gene3D" id="1.25.40.20">
    <property type="entry name" value="Ankyrin repeat-containing domain"/>
    <property type="match status" value="1"/>
</dbReference>
<keyword evidence="2" id="KW-0040">ANK repeat</keyword>
<dbReference type="SUPFAM" id="SSF48403">
    <property type="entry name" value="Ankyrin repeat"/>
    <property type="match status" value="1"/>
</dbReference>
<sequence>MTVLLAQLAAQAAHAEPPPTPRQLIDRLGVETRQLLEEPRNDRTPADAERAVAEQITAWARRSPGDEALIDGDDQGRTPLMLAASGAYPLVVKALLGDPIVKALVNTKDAAGQTAWMHASFAPGLTLVSCQPGTLTLDRYPLLRPYLLRMSALLKSKDSPLVGIARLLEDAGARPDPEGARRAWLARCPNTPAELRQALANGAMLKTLVDDAVSRQTAFSKTLREGIAGTPQTPPEGMKFITVRDGQAKKAARLSCVRKPAPPLRGALPWSGELTFKTLVATRAGIVEAVDFELVSPGTPDLHVVQYFRSAIVQALAAYQCEGDHVFEQVFHFKVD</sequence>
<reference evidence="3 4" key="1">
    <citation type="submission" date="2023-07" db="EMBL/GenBank/DDBJ databases">
        <title>Sorghum-associated microbial communities from plants grown in Nebraska, USA.</title>
        <authorList>
            <person name="Schachtman D."/>
        </authorList>
    </citation>
    <scope>NUCLEOTIDE SEQUENCE [LARGE SCALE GENOMIC DNA]</scope>
    <source>
        <strain evidence="3 4">BE310</strain>
    </source>
</reference>
<dbReference type="InterPro" id="IPR036770">
    <property type="entry name" value="Ankyrin_rpt-contain_sf"/>
</dbReference>
<dbReference type="PANTHER" id="PTHR24124">
    <property type="entry name" value="ANKYRIN REPEAT FAMILY A"/>
    <property type="match status" value="1"/>
</dbReference>
<dbReference type="Proteomes" id="UP001180536">
    <property type="component" value="Unassembled WGS sequence"/>
</dbReference>
<proteinExistence type="predicted"/>
<dbReference type="EMBL" id="JAVDXQ010000001">
    <property type="protein sequence ID" value="MDR7295266.1"/>
    <property type="molecule type" value="Genomic_DNA"/>
</dbReference>
<dbReference type="PANTHER" id="PTHR24124:SF14">
    <property type="entry name" value="CHROMOSOME UNDETERMINED SCAFFOLD_25, WHOLE GENOME SHOTGUN SEQUENCE"/>
    <property type="match status" value="1"/>
</dbReference>
<organism evidence="3 4">
    <name type="scientific">Pelomonas aquatica</name>
    <dbReference type="NCBI Taxonomy" id="431058"/>
    <lineage>
        <taxon>Bacteria</taxon>
        <taxon>Pseudomonadati</taxon>
        <taxon>Pseudomonadota</taxon>
        <taxon>Betaproteobacteria</taxon>
        <taxon>Burkholderiales</taxon>
        <taxon>Sphaerotilaceae</taxon>
        <taxon>Roseateles</taxon>
    </lineage>
</organism>
<evidence type="ECO:0000313" key="3">
    <source>
        <dbReference type="EMBL" id="MDR7295266.1"/>
    </source>
</evidence>
<evidence type="ECO:0000313" key="4">
    <source>
        <dbReference type="Proteomes" id="UP001180536"/>
    </source>
</evidence>
<evidence type="ECO:0000256" key="1">
    <source>
        <dbReference type="ARBA" id="ARBA00022737"/>
    </source>
</evidence>
<evidence type="ECO:0008006" key="5">
    <source>
        <dbReference type="Google" id="ProtNLM"/>
    </source>
</evidence>
<accession>A0ABU1Z693</accession>
<protein>
    <recommendedName>
        <fullName evidence="5">Ankyrin repeat domain-containing protein</fullName>
    </recommendedName>
</protein>
<keyword evidence="1" id="KW-0677">Repeat</keyword>
<keyword evidence="4" id="KW-1185">Reference proteome</keyword>
<name>A0ABU1Z693_9BURK</name>
<gene>
    <name evidence="3" type="ORF">J2X16_000587</name>
</gene>